<reference evidence="17" key="1">
    <citation type="journal article" date="2011" name="Proc. Natl. Acad. Sci. U.S.A.">
        <title>Obligate biotrophy features unraveled by the genomic analysis of rust fungi.</title>
        <authorList>
            <person name="Duplessis S."/>
            <person name="Cuomo C.A."/>
            <person name="Lin Y.-C."/>
            <person name="Aerts A."/>
            <person name="Tisserant E."/>
            <person name="Veneault-Fourrey C."/>
            <person name="Joly D.L."/>
            <person name="Hacquard S."/>
            <person name="Amselem J."/>
            <person name="Cantarel B.L."/>
            <person name="Chiu R."/>
            <person name="Coutinho P.M."/>
            <person name="Feau N."/>
            <person name="Field M."/>
            <person name="Frey P."/>
            <person name="Gelhaye E."/>
            <person name="Goldberg J."/>
            <person name="Grabherr M.G."/>
            <person name="Kodira C.D."/>
            <person name="Kohler A."/>
            <person name="Kuees U."/>
            <person name="Lindquist E.A."/>
            <person name="Lucas S.M."/>
            <person name="Mago R."/>
            <person name="Mauceli E."/>
            <person name="Morin E."/>
            <person name="Murat C."/>
            <person name="Pangilinan J.L."/>
            <person name="Park R."/>
            <person name="Pearson M."/>
            <person name="Quesneville H."/>
            <person name="Rouhier N."/>
            <person name="Sakthikumar S."/>
            <person name="Salamov A.A."/>
            <person name="Schmutz J."/>
            <person name="Selles B."/>
            <person name="Shapiro H."/>
            <person name="Tanguay P."/>
            <person name="Tuskan G.A."/>
            <person name="Henrissat B."/>
            <person name="Van de Peer Y."/>
            <person name="Rouze P."/>
            <person name="Ellis J.G."/>
            <person name="Dodds P.N."/>
            <person name="Schein J.E."/>
            <person name="Zhong S."/>
            <person name="Hamelin R.C."/>
            <person name="Grigoriev I.V."/>
            <person name="Szabo L.J."/>
            <person name="Martin F."/>
        </authorList>
    </citation>
    <scope>NUCLEOTIDE SEQUENCE [LARGE SCALE GENOMIC DNA]</scope>
    <source>
        <strain evidence="17">98AG31 / pathotype 3-4-7</strain>
    </source>
</reference>
<dbReference type="GeneID" id="18937041"/>
<dbReference type="AlphaFoldDB" id="F4S874"/>
<keyword evidence="6" id="KW-0833">Ubl conjugation pathway</keyword>
<dbReference type="FunCoup" id="F4S874">
    <property type="interactions" value="156"/>
</dbReference>
<name>F4S874_MELLP</name>
<evidence type="ECO:0000256" key="9">
    <source>
        <dbReference type="ARBA" id="ARBA00023242"/>
    </source>
</evidence>
<dbReference type="GO" id="GO:0006301">
    <property type="term" value="P:DNA damage tolerance"/>
    <property type="evidence" value="ECO:0007669"/>
    <property type="project" value="InterPro"/>
</dbReference>
<feature type="domain" description="RING-type" evidence="14">
    <location>
        <begin position="32"/>
        <end position="89"/>
    </location>
</feature>
<dbReference type="GO" id="GO:0006281">
    <property type="term" value="P:DNA repair"/>
    <property type="evidence" value="ECO:0007669"/>
    <property type="project" value="UniProtKB-KW"/>
</dbReference>
<feature type="compositionally biased region" description="Acidic residues" evidence="13">
    <location>
        <begin position="425"/>
        <end position="437"/>
    </location>
</feature>
<evidence type="ECO:0000256" key="3">
    <source>
        <dbReference type="ARBA" id="ARBA00022723"/>
    </source>
</evidence>
<keyword evidence="8 12" id="KW-0234">DNA repair</keyword>
<dbReference type="OrthoDB" id="9049620at2759"/>
<accession>F4S874</accession>
<dbReference type="SMART" id="SM00734">
    <property type="entry name" value="ZnF_Rad18"/>
    <property type="match status" value="1"/>
</dbReference>
<evidence type="ECO:0000256" key="8">
    <source>
        <dbReference type="ARBA" id="ARBA00023204"/>
    </source>
</evidence>
<dbReference type="PANTHER" id="PTHR14134">
    <property type="entry name" value="E3 UBIQUITIN-PROTEIN LIGASE RAD18"/>
    <property type="match status" value="1"/>
</dbReference>
<evidence type="ECO:0000256" key="12">
    <source>
        <dbReference type="PROSITE-ProRule" id="PRU01256"/>
    </source>
</evidence>
<keyword evidence="2" id="KW-0808">Transferase</keyword>
<evidence type="ECO:0000259" key="15">
    <source>
        <dbReference type="PROSITE" id="PS51908"/>
    </source>
</evidence>
<evidence type="ECO:0000256" key="13">
    <source>
        <dbReference type="SAM" id="MobiDB-lite"/>
    </source>
</evidence>
<dbReference type="PROSITE" id="PS00518">
    <property type="entry name" value="ZF_RING_1"/>
    <property type="match status" value="1"/>
</dbReference>
<feature type="compositionally biased region" description="Basic residues" evidence="13">
    <location>
        <begin position="213"/>
        <end position="224"/>
    </location>
</feature>
<evidence type="ECO:0000256" key="6">
    <source>
        <dbReference type="ARBA" id="ARBA00022786"/>
    </source>
</evidence>
<sequence>MRLQEEIESVSAPEDFLPNFQCLSALDTSLRCPICKDFFEAPVLIHIPKCCHTFCSVCIRACFNQTLNSKIGSAGLGGVGNSQRCPICQTEAHEEKIKPVPALETVVTNWQEARSEILNMVSQADRVKSLLQSANNRLPLLASGSTSQAAQLPEASNSSSSKLPEPRMIPDKRKAESLESQGTSSGMRVTRSSHQAPEVRDTSGGSLTNTQASKKRKTKDKRPSKAVSDSDSDIEMITGDLNNPAAMLPCPVCNRLLRNSDMNSHLDKCLAGTGNKAEIRKGANPNVPEKKIPLPHFKSLKMKDFKALLQQHHLSCDGTTDTMTRRLNRYILLHNASLDSERVHRKSLKEIRDEVDKWESLNDADDANRRKLSNNNSDFAVQQIVGKRKITITSEEEYLKKNKEQFAHLTTQAASTMKKTVQPVNDEEAIETSEPDDPTIGASETDRTLATPEADDQTIDIAEPNDQTVGTAENVQTLAAPEDDKQILDTVEHTDHLEQAEVEISSKVIPQTCDNHQLDNHQQLQEPTSLPPVLPRSSITHNPQIDPAIVALNQLQPRRSEDESMDHELHLSFTGSEHPIQTQNT</sequence>
<evidence type="ECO:0000256" key="11">
    <source>
        <dbReference type="PROSITE-ProRule" id="PRU00175"/>
    </source>
</evidence>
<dbReference type="EMBL" id="GL883163">
    <property type="protein sequence ID" value="EGF99138.1"/>
    <property type="molecule type" value="Genomic_DNA"/>
</dbReference>
<keyword evidence="9" id="KW-0539">Nucleus</keyword>
<feature type="region of interest" description="Disordered" evidence="13">
    <location>
        <begin position="144"/>
        <end position="231"/>
    </location>
</feature>
<evidence type="ECO:0000256" key="7">
    <source>
        <dbReference type="ARBA" id="ARBA00022833"/>
    </source>
</evidence>
<organism evidence="17">
    <name type="scientific">Melampsora larici-populina (strain 98AG31 / pathotype 3-4-7)</name>
    <name type="common">Poplar leaf rust fungus</name>
    <dbReference type="NCBI Taxonomy" id="747676"/>
    <lineage>
        <taxon>Eukaryota</taxon>
        <taxon>Fungi</taxon>
        <taxon>Dikarya</taxon>
        <taxon>Basidiomycota</taxon>
        <taxon>Pucciniomycotina</taxon>
        <taxon>Pucciniomycetes</taxon>
        <taxon>Pucciniales</taxon>
        <taxon>Melampsoraceae</taxon>
        <taxon>Melampsora</taxon>
    </lineage>
</organism>
<dbReference type="GO" id="GO:0061630">
    <property type="term" value="F:ubiquitin protein ligase activity"/>
    <property type="evidence" value="ECO:0007669"/>
    <property type="project" value="InterPro"/>
</dbReference>
<dbReference type="Gene3D" id="3.30.160.60">
    <property type="entry name" value="Classic Zinc Finger"/>
    <property type="match status" value="1"/>
</dbReference>
<evidence type="ECO:0000256" key="2">
    <source>
        <dbReference type="ARBA" id="ARBA00022679"/>
    </source>
</evidence>
<dbReference type="InterPro" id="IPR039577">
    <property type="entry name" value="Rad18"/>
</dbReference>
<feature type="compositionally biased region" description="Polar residues" evidence="13">
    <location>
        <begin position="144"/>
        <end position="162"/>
    </location>
</feature>
<dbReference type="PANTHER" id="PTHR14134:SF2">
    <property type="entry name" value="E3 UBIQUITIN-PROTEIN LIGASE RAD18"/>
    <property type="match status" value="1"/>
</dbReference>
<dbReference type="InterPro" id="IPR006642">
    <property type="entry name" value="Rad18_UBZ4"/>
</dbReference>
<protein>
    <recommendedName>
        <fullName evidence="18">Postreplication repair E3 ubiquitin-protein ligase RAD18</fullName>
    </recommendedName>
</protein>
<dbReference type="InterPro" id="IPR001841">
    <property type="entry name" value="Znf_RING"/>
</dbReference>
<dbReference type="GO" id="GO:0097505">
    <property type="term" value="C:Rad6-Rad18 complex"/>
    <property type="evidence" value="ECO:0007669"/>
    <property type="project" value="TreeGrafter"/>
</dbReference>
<keyword evidence="7" id="KW-0862">Zinc</keyword>
<evidence type="ECO:0000259" key="14">
    <source>
        <dbReference type="PROSITE" id="PS50089"/>
    </source>
</evidence>
<dbReference type="InterPro" id="IPR018957">
    <property type="entry name" value="Znf_C3HC4_RING-type"/>
</dbReference>
<dbReference type="RefSeq" id="XP_007417578.1">
    <property type="nucleotide sequence ID" value="XM_007417516.1"/>
</dbReference>
<keyword evidence="3" id="KW-0479">Metal-binding</keyword>
<gene>
    <name evidence="16" type="ORF">MELLADRAFT_94864</name>
</gene>
<evidence type="ECO:0008006" key="18">
    <source>
        <dbReference type="Google" id="ProtNLM"/>
    </source>
</evidence>
<keyword evidence="4 12" id="KW-0227">DNA damage</keyword>
<dbReference type="Pfam" id="PF00097">
    <property type="entry name" value="zf-C3HC4"/>
    <property type="match status" value="1"/>
</dbReference>
<evidence type="ECO:0000256" key="10">
    <source>
        <dbReference type="ARBA" id="ARBA00043952"/>
    </source>
</evidence>
<comment type="pathway">
    <text evidence="10">Protein modification.</text>
</comment>
<evidence type="ECO:0000256" key="5">
    <source>
        <dbReference type="ARBA" id="ARBA00022771"/>
    </source>
</evidence>
<dbReference type="Gene3D" id="3.30.40.10">
    <property type="entry name" value="Zinc/RING finger domain, C3HC4 (zinc finger)"/>
    <property type="match status" value="1"/>
</dbReference>
<evidence type="ECO:0000313" key="16">
    <source>
        <dbReference type="EMBL" id="EGF99138.1"/>
    </source>
</evidence>
<feature type="region of interest" description="Disordered" evidence="13">
    <location>
        <begin position="414"/>
        <end position="455"/>
    </location>
</feature>
<evidence type="ECO:0000256" key="4">
    <source>
        <dbReference type="ARBA" id="ARBA00022763"/>
    </source>
</evidence>
<proteinExistence type="predicted"/>
<feature type="region of interest" description="Disordered" evidence="13">
    <location>
        <begin position="558"/>
        <end position="585"/>
    </location>
</feature>
<feature type="compositionally biased region" description="Polar residues" evidence="13">
    <location>
        <begin position="414"/>
        <end position="423"/>
    </location>
</feature>
<dbReference type="PROSITE" id="PS50089">
    <property type="entry name" value="ZF_RING_2"/>
    <property type="match status" value="1"/>
</dbReference>
<dbReference type="SMART" id="SM00184">
    <property type="entry name" value="RING"/>
    <property type="match status" value="1"/>
</dbReference>
<feature type="compositionally biased region" description="Polar residues" evidence="13">
    <location>
        <begin position="178"/>
        <end position="195"/>
    </location>
</feature>
<dbReference type="SUPFAM" id="SSF57850">
    <property type="entry name" value="RING/U-box"/>
    <property type="match status" value="1"/>
</dbReference>
<comment type="subcellular location">
    <subcellularLocation>
        <location evidence="1">Nucleus</location>
    </subcellularLocation>
</comment>
<feature type="compositionally biased region" description="Polar residues" evidence="13">
    <location>
        <begin position="573"/>
        <end position="585"/>
    </location>
</feature>
<keyword evidence="5 11" id="KW-0863">Zinc-finger</keyword>
<evidence type="ECO:0000256" key="1">
    <source>
        <dbReference type="ARBA" id="ARBA00004123"/>
    </source>
</evidence>
<dbReference type="PROSITE" id="PS51908">
    <property type="entry name" value="ZF_UBZ4"/>
    <property type="match status" value="1"/>
</dbReference>
<dbReference type="VEuPathDB" id="FungiDB:MELLADRAFT_94864"/>
<feature type="compositionally biased region" description="Basic and acidic residues" evidence="13">
    <location>
        <begin position="164"/>
        <end position="177"/>
    </location>
</feature>
<dbReference type="GO" id="GO:0006513">
    <property type="term" value="P:protein monoubiquitination"/>
    <property type="evidence" value="ECO:0007669"/>
    <property type="project" value="InterPro"/>
</dbReference>
<evidence type="ECO:0000313" key="17">
    <source>
        <dbReference type="Proteomes" id="UP000001072"/>
    </source>
</evidence>
<dbReference type="GO" id="GO:0003697">
    <property type="term" value="F:single-stranded DNA binding"/>
    <property type="evidence" value="ECO:0007669"/>
    <property type="project" value="InterPro"/>
</dbReference>
<dbReference type="InParanoid" id="F4S874"/>
<dbReference type="HOGENOM" id="CLU_466216_0_0_1"/>
<dbReference type="KEGG" id="mlr:MELLADRAFT_94864"/>
<dbReference type="InterPro" id="IPR017907">
    <property type="entry name" value="Znf_RING_CS"/>
</dbReference>
<feature type="compositionally biased region" description="Polar residues" evidence="13">
    <location>
        <begin position="203"/>
        <end position="212"/>
    </location>
</feature>
<feature type="compositionally biased region" description="Basic and acidic residues" evidence="13">
    <location>
        <begin position="558"/>
        <end position="570"/>
    </location>
</feature>
<dbReference type="eggNOG" id="KOG0287">
    <property type="taxonomic scope" value="Eukaryota"/>
</dbReference>
<dbReference type="GO" id="GO:0005634">
    <property type="term" value="C:nucleus"/>
    <property type="evidence" value="ECO:0007669"/>
    <property type="project" value="UniProtKB-SubCell"/>
</dbReference>
<keyword evidence="17" id="KW-1185">Reference proteome</keyword>
<dbReference type="Proteomes" id="UP000001072">
    <property type="component" value="Unassembled WGS sequence"/>
</dbReference>
<feature type="domain" description="UBZ4-type" evidence="15">
    <location>
        <begin position="247"/>
        <end position="274"/>
    </location>
</feature>
<dbReference type="GO" id="GO:0008270">
    <property type="term" value="F:zinc ion binding"/>
    <property type="evidence" value="ECO:0007669"/>
    <property type="project" value="UniProtKB-KW"/>
</dbReference>
<dbReference type="InterPro" id="IPR013083">
    <property type="entry name" value="Znf_RING/FYVE/PHD"/>
</dbReference>
<dbReference type="STRING" id="747676.F4S874"/>